<dbReference type="CDD" id="cd04182">
    <property type="entry name" value="GT_2_like_f"/>
    <property type="match status" value="1"/>
</dbReference>
<dbReference type="Pfam" id="PF12804">
    <property type="entry name" value="NTP_transf_3"/>
    <property type="match status" value="1"/>
</dbReference>
<dbReference type="Proteomes" id="UP000292939">
    <property type="component" value="Chromosome"/>
</dbReference>
<evidence type="ECO:0000259" key="2">
    <source>
        <dbReference type="Pfam" id="PF12804"/>
    </source>
</evidence>
<proteinExistence type="predicted"/>
<feature type="domain" description="MobA-like NTP transferase" evidence="2">
    <location>
        <begin position="45"/>
        <end position="151"/>
    </location>
</feature>
<dbReference type="EMBL" id="CP031395">
    <property type="protein sequence ID" value="QBK04631.1"/>
    <property type="molecule type" value="Genomic_DNA"/>
</dbReference>
<evidence type="ECO:0000256" key="1">
    <source>
        <dbReference type="ARBA" id="ARBA00022842"/>
    </source>
</evidence>
<dbReference type="KEGG" id="hgr:DW355_07415"/>
<dbReference type="PANTHER" id="PTHR43777:SF1">
    <property type="entry name" value="MOLYBDENUM COFACTOR CYTIDYLYLTRANSFERASE"/>
    <property type="match status" value="1"/>
</dbReference>
<evidence type="ECO:0000313" key="3">
    <source>
        <dbReference type="EMBL" id="QBK04631.1"/>
    </source>
</evidence>
<keyword evidence="3" id="KW-0808">Transferase</keyword>
<name>A0A4P6UM93_9BURK</name>
<dbReference type="RefSeq" id="WP_131278904.1">
    <property type="nucleotide sequence ID" value="NZ_CP031395.1"/>
</dbReference>
<dbReference type="InterPro" id="IPR029044">
    <property type="entry name" value="Nucleotide-diphossugar_trans"/>
</dbReference>
<accession>A0A4P6UM93</accession>
<protein>
    <submittedName>
        <fullName evidence="3">Nucleotidyltransferase family protein</fullName>
    </submittedName>
</protein>
<dbReference type="GO" id="GO:0016779">
    <property type="term" value="F:nucleotidyltransferase activity"/>
    <property type="evidence" value="ECO:0007669"/>
    <property type="project" value="UniProtKB-ARBA"/>
</dbReference>
<organism evidence="3 4">
    <name type="scientific">Hylemonella gracilis</name>
    <dbReference type="NCBI Taxonomy" id="80880"/>
    <lineage>
        <taxon>Bacteria</taxon>
        <taxon>Pseudomonadati</taxon>
        <taxon>Pseudomonadota</taxon>
        <taxon>Betaproteobacteria</taxon>
        <taxon>Burkholderiales</taxon>
        <taxon>Comamonadaceae</taxon>
        <taxon>Hylemonella</taxon>
    </lineage>
</organism>
<keyword evidence="1" id="KW-0460">Magnesium</keyword>
<sequence length="184" mass="19326">MSFVVLVLASGRGERFLASGGAALAPHKLQAQLQGQTVLQRTLDAVRASGLPWHLEQASHPGMGDCIAAAVRAASLTYPDAQGWLILPADLPLIQPDTLRRVAGAPAAWPVVRPVHQGEAGHPVRFGRACTPDLLALRGDAGAAAVARQHGPARQIDVDDVGCVTDIDTVNDLARAEALLRARH</sequence>
<gene>
    <name evidence="3" type="ORF">DW355_07415</name>
</gene>
<dbReference type="Gene3D" id="3.90.550.10">
    <property type="entry name" value="Spore Coat Polysaccharide Biosynthesis Protein SpsA, Chain A"/>
    <property type="match status" value="2"/>
</dbReference>
<dbReference type="AlphaFoldDB" id="A0A4P6UM93"/>
<reference evidence="3 4" key="1">
    <citation type="submission" date="2018-07" db="EMBL/GenBank/DDBJ databases">
        <title>Exploring interactions and the metabolic potential of the ultra-small soil bacteria Hylemonella gracilis.</title>
        <authorList>
            <person name="Tyc O."/>
            <person name="Kulkarni P."/>
            <person name="Gawehns F."/>
            <person name="Hundscheid M."/>
            <person name="Zweers H."/>
            <person name="Garbeva P."/>
        </authorList>
    </citation>
    <scope>NUCLEOTIDE SEQUENCE [LARGE SCALE GENOMIC DNA]</scope>
    <source>
        <strain evidence="3 4">NS1</strain>
    </source>
</reference>
<dbReference type="InterPro" id="IPR025877">
    <property type="entry name" value="MobA-like_NTP_Trfase"/>
</dbReference>
<dbReference type="SUPFAM" id="SSF53448">
    <property type="entry name" value="Nucleotide-diphospho-sugar transferases"/>
    <property type="match status" value="1"/>
</dbReference>
<evidence type="ECO:0000313" key="4">
    <source>
        <dbReference type="Proteomes" id="UP000292939"/>
    </source>
</evidence>
<dbReference type="OrthoDB" id="5298793at2"/>
<dbReference type="PANTHER" id="PTHR43777">
    <property type="entry name" value="MOLYBDENUM COFACTOR CYTIDYLYLTRANSFERASE"/>
    <property type="match status" value="1"/>
</dbReference>